<gene>
    <name evidence="10" type="primary">trkG</name>
    <name evidence="10" type="ORF">TG4357_00367</name>
</gene>
<dbReference type="GO" id="GO:0008324">
    <property type="term" value="F:monoatomic cation transmembrane transporter activity"/>
    <property type="evidence" value="ECO:0007669"/>
    <property type="project" value="InterPro"/>
</dbReference>
<keyword evidence="4" id="KW-1003">Cell membrane</keyword>
<dbReference type="AlphaFoldDB" id="A0A0P1FSD0"/>
<evidence type="ECO:0000313" key="11">
    <source>
        <dbReference type="Proteomes" id="UP000051587"/>
    </source>
</evidence>
<evidence type="ECO:0000256" key="6">
    <source>
        <dbReference type="ARBA" id="ARBA00022989"/>
    </source>
</evidence>
<evidence type="ECO:0000256" key="9">
    <source>
        <dbReference type="SAM" id="Phobius"/>
    </source>
</evidence>
<keyword evidence="8 9" id="KW-0472">Membrane</keyword>
<evidence type="ECO:0000256" key="7">
    <source>
        <dbReference type="ARBA" id="ARBA00023065"/>
    </source>
</evidence>
<evidence type="ECO:0000313" key="10">
    <source>
        <dbReference type="EMBL" id="CUH62905.1"/>
    </source>
</evidence>
<evidence type="ECO:0000256" key="8">
    <source>
        <dbReference type="ARBA" id="ARBA00023136"/>
    </source>
</evidence>
<keyword evidence="3" id="KW-0813">Transport</keyword>
<dbReference type="GO" id="GO:0005886">
    <property type="term" value="C:plasma membrane"/>
    <property type="evidence" value="ECO:0007669"/>
    <property type="project" value="UniProtKB-SubCell"/>
</dbReference>
<feature type="transmembrane region" description="Helical" evidence="9">
    <location>
        <begin position="12"/>
        <end position="34"/>
    </location>
</feature>
<feature type="transmembrane region" description="Helical" evidence="9">
    <location>
        <begin position="474"/>
        <end position="497"/>
    </location>
</feature>
<comment type="similarity">
    <text evidence="2">Belongs to the TrkH potassium transport family.</text>
</comment>
<dbReference type="Pfam" id="PF02386">
    <property type="entry name" value="TrkH"/>
    <property type="match status" value="1"/>
</dbReference>
<keyword evidence="5 9" id="KW-0812">Transmembrane</keyword>
<dbReference type="OrthoDB" id="7818483at2"/>
<comment type="subcellular location">
    <subcellularLocation>
        <location evidence="1">Cell membrane</location>
        <topology evidence="1">Multi-pass membrane protein</topology>
    </subcellularLocation>
</comment>
<dbReference type="GO" id="GO:0030001">
    <property type="term" value="P:metal ion transport"/>
    <property type="evidence" value="ECO:0007669"/>
    <property type="project" value="UniProtKB-ARBA"/>
</dbReference>
<keyword evidence="6 9" id="KW-1133">Transmembrane helix</keyword>
<keyword evidence="11" id="KW-1185">Reference proteome</keyword>
<evidence type="ECO:0000256" key="3">
    <source>
        <dbReference type="ARBA" id="ARBA00022448"/>
    </source>
</evidence>
<feature type="transmembrane region" description="Helical" evidence="9">
    <location>
        <begin position="185"/>
        <end position="207"/>
    </location>
</feature>
<dbReference type="InterPro" id="IPR003445">
    <property type="entry name" value="Cat_transpt"/>
</dbReference>
<feature type="transmembrane region" description="Helical" evidence="9">
    <location>
        <begin position="312"/>
        <end position="334"/>
    </location>
</feature>
<feature type="transmembrane region" description="Helical" evidence="9">
    <location>
        <begin position="129"/>
        <end position="151"/>
    </location>
</feature>
<feature type="transmembrane region" description="Helical" evidence="9">
    <location>
        <begin position="443"/>
        <end position="462"/>
    </location>
</feature>
<feature type="transmembrane region" description="Helical" evidence="9">
    <location>
        <begin position="354"/>
        <end position="381"/>
    </location>
</feature>
<dbReference type="PANTHER" id="PTHR32024:SF2">
    <property type="entry name" value="TRK SYSTEM POTASSIUM UPTAKE PROTEIN TRKG-RELATED"/>
    <property type="match status" value="1"/>
</dbReference>
<dbReference type="Proteomes" id="UP000051587">
    <property type="component" value="Unassembled WGS sequence"/>
</dbReference>
<dbReference type="EMBL" id="CYSA01000005">
    <property type="protein sequence ID" value="CUH62905.1"/>
    <property type="molecule type" value="Genomic_DNA"/>
</dbReference>
<evidence type="ECO:0000256" key="1">
    <source>
        <dbReference type="ARBA" id="ARBA00004651"/>
    </source>
</evidence>
<accession>A0A0P1FSD0</accession>
<evidence type="ECO:0000256" key="4">
    <source>
        <dbReference type="ARBA" id="ARBA00022475"/>
    </source>
</evidence>
<reference evidence="10 11" key="1">
    <citation type="submission" date="2015-09" db="EMBL/GenBank/DDBJ databases">
        <authorList>
            <consortium name="Swine Surveillance"/>
        </authorList>
    </citation>
    <scope>NUCLEOTIDE SEQUENCE [LARGE SCALE GENOMIC DNA]</scope>
    <source>
        <strain evidence="10 11">CECT 4357</strain>
    </source>
</reference>
<evidence type="ECO:0000256" key="5">
    <source>
        <dbReference type="ARBA" id="ARBA00022692"/>
    </source>
</evidence>
<feature type="transmembrane region" description="Helical" evidence="9">
    <location>
        <begin position="72"/>
        <end position="90"/>
    </location>
</feature>
<sequence>MTERILSQPLFLLLMGIGSFSMFLPAIHAGLLGSHFEARSFFYAGTLGLLLVVMVGLAMSSRTRRRGEMGNLLALFAGFSLLPLMLALPFHEALRTTSYLNAYVEMVSSLTTTGATLFDPERLSPTLHLWRALVGWMGGLLMWVSAAAILAPLNLGGFEVTATAAPGQSDLLHGRFERADPQRRILRVTAQLFPVYAGLTLALWIMLVVSGDHALVALCHAMSVMATSGISPIGGVQNGTSAITGEAVMGLFMLFALSRLTFSTDTLNTNRRSIRQDPEFRLGLMLVVAVPLLLFLRHWLATYSSEEESNLVLALRALWGGVFTTLSFLTTTGFESVHWETARDWSGLNTPGLIFLGLAMIGGGVATTAGGVKLLRVWALYLNGLREMERLVHPSSVGRSVGHSRRVRKQGAYIAWIFFMLFALSLTALAMVFAGFGSSFENAIVLAVAALSTTGPLISIAPETEIVLADLAPAAKLVFCGGMILGRLEMLAIIALLSSDVWRR</sequence>
<organism evidence="10 11">
    <name type="scientific">Thalassovita gelatinovora</name>
    <name type="common">Thalassobius gelatinovorus</name>
    <dbReference type="NCBI Taxonomy" id="53501"/>
    <lineage>
        <taxon>Bacteria</taxon>
        <taxon>Pseudomonadati</taxon>
        <taxon>Pseudomonadota</taxon>
        <taxon>Alphaproteobacteria</taxon>
        <taxon>Rhodobacterales</taxon>
        <taxon>Roseobacteraceae</taxon>
        <taxon>Thalassovita</taxon>
    </lineage>
</organism>
<proteinExistence type="inferred from homology"/>
<feature type="transmembrane region" description="Helical" evidence="9">
    <location>
        <begin position="282"/>
        <end position="300"/>
    </location>
</feature>
<dbReference type="RefSeq" id="WP_058261176.1">
    <property type="nucleotide sequence ID" value="NZ_CP051181.1"/>
</dbReference>
<dbReference type="STRING" id="53501.SAMN04488043_103267"/>
<evidence type="ECO:0000256" key="2">
    <source>
        <dbReference type="ARBA" id="ARBA00009137"/>
    </source>
</evidence>
<feature type="transmembrane region" description="Helical" evidence="9">
    <location>
        <begin position="40"/>
        <end position="60"/>
    </location>
</feature>
<feature type="transmembrane region" description="Helical" evidence="9">
    <location>
        <begin position="413"/>
        <end position="437"/>
    </location>
</feature>
<name>A0A0P1FSD0_THAGE</name>
<feature type="transmembrane region" description="Helical" evidence="9">
    <location>
        <begin position="243"/>
        <end position="262"/>
    </location>
</feature>
<keyword evidence="7" id="KW-0406">Ion transport</keyword>
<dbReference type="PANTHER" id="PTHR32024">
    <property type="entry name" value="TRK SYSTEM POTASSIUM UPTAKE PROTEIN TRKG-RELATED"/>
    <property type="match status" value="1"/>
</dbReference>
<protein>
    <submittedName>
        <fullName evidence="10">Trk system potassium uptake protein TrkG</fullName>
    </submittedName>
</protein>